<keyword evidence="2" id="KW-0012">Acyltransferase</keyword>
<dbReference type="RefSeq" id="WP_189470024.1">
    <property type="nucleotide sequence ID" value="NZ_BMXS01000013.1"/>
</dbReference>
<dbReference type="PANTHER" id="PTHR43877">
    <property type="entry name" value="AMINOALKYLPHOSPHONATE N-ACETYLTRANSFERASE-RELATED-RELATED"/>
    <property type="match status" value="1"/>
</dbReference>
<dbReference type="InterPro" id="IPR000182">
    <property type="entry name" value="GNAT_dom"/>
</dbReference>
<evidence type="ECO:0000256" key="2">
    <source>
        <dbReference type="ARBA" id="ARBA00023315"/>
    </source>
</evidence>
<name>A0ABQ2YWN0_9GAMM</name>
<sequence length="158" mass="17369">MTEPILCRLGAAHLASLIELEQAGQPHPWSPAQLAAVLTDPQASAWGALEVKQQSLLGFAVLYRLPFDAELQAITVAPWVRRQGIARALLIRLCEEAEAWGSERLLLEVRASNAAAIALYRQLAFEVDGRRRGYYPASAERAGHAGTREDALLMSRRL</sequence>
<gene>
    <name evidence="4" type="ORF">GCM10007160_26780</name>
</gene>
<dbReference type="EMBL" id="BMXS01000013">
    <property type="protein sequence ID" value="GGX97801.1"/>
    <property type="molecule type" value="Genomic_DNA"/>
</dbReference>
<dbReference type="Pfam" id="PF00583">
    <property type="entry name" value="Acetyltransf_1"/>
    <property type="match status" value="1"/>
</dbReference>
<dbReference type="Gene3D" id="3.40.630.30">
    <property type="match status" value="1"/>
</dbReference>
<reference evidence="5" key="1">
    <citation type="journal article" date="2019" name="Int. J. Syst. Evol. Microbiol.">
        <title>The Global Catalogue of Microorganisms (GCM) 10K type strain sequencing project: providing services to taxonomists for standard genome sequencing and annotation.</title>
        <authorList>
            <consortium name="The Broad Institute Genomics Platform"/>
            <consortium name="The Broad Institute Genome Sequencing Center for Infectious Disease"/>
            <person name="Wu L."/>
            <person name="Ma J."/>
        </authorList>
    </citation>
    <scope>NUCLEOTIDE SEQUENCE [LARGE SCALE GENOMIC DNA]</scope>
    <source>
        <strain evidence="5">KCTC 22228</strain>
    </source>
</reference>
<keyword evidence="1" id="KW-0808">Transferase</keyword>
<dbReference type="SUPFAM" id="SSF55729">
    <property type="entry name" value="Acyl-CoA N-acyltransferases (Nat)"/>
    <property type="match status" value="1"/>
</dbReference>
<feature type="domain" description="N-acetyltransferase" evidence="3">
    <location>
        <begin position="4"/>
        <end position="158"/>
    </location>
</feature>
<comment type="caution">
    <text evidence="4">The sequence shown here is derived from an EMBL/GenBank/DDBJ whole genome shotgun (WGS) entry which is preliminary data.</text>
</comment>
<evidence type="ECO:0000313" key="4">
    <source>
        <dbReference type="EMBL" id="GGX97801.1"/>
    </source>
</evidence>
<dbReference type="InterPro" id="IPR050832">
    <property type="entry name" value="Bact_Acetyltransf"/>
</dbReference>
<dbReference type="InterPro" id="IPR016181">
    <property type="entry name" value="Acyl_CoA_acyltransferase"/>
</dbReference>
<evidence type="ECO:0000256" key="1">
    <source>
        <dbReference type="ARBA" id="ARBA00022679"/>
    </source>
</evidence>
<dbReference type="InterPro" id="IPR006464">
    <property type="entry name" value="AcTrfase_RimI/Ard1"/>
</dbReference>
<protein>
    <submittedName>
        <fullName evidence="4">Ribosomal-protein-alanine acetyltransferase</fullName>
    </submittedName>
</protein>
<dbReference type="Proteomes" id="UP000653056">
    <property type="component" value="Unassembled WGS sequence"/>
</dbReference>
<organism evidence="4 5">
    <name type="scientific">Litchfieldella qijiaojingensis</name>
    <dbReference type="NCBI Taxonomy" id="980347"/>
    <lineage>
        <taxon>Bacteria</taxon>
        <taxon>Pseudomonadati</taxon>
        <taxon>Pseudomonadota</taxon>
        <taxon>Gammaproteobacteria</taxon>
        <taxon>Oceanospirillales</taxon>
        <taxon>Halomonadaceae</taxon>
        <taxon>Litchfieldella</taxon>
    </lineage>
</organism>
<keyword evidence="5" id="KW-1185">Reference proteome</keyword>
<accession>A0ABQ2YWN0</accession>
<proteinExistence type="predicted"/>
<dbReference type="CDD" id="cd04301">
    <property type="entry name" value="NAT_SF"/>
    <property type="match status" value="1"/>
</dbReference>
<dbReference type="NCBIfam" id="TIGR01575">
    <property type="entry name" value="rimI"/>
    <property type="match status" value="1"/>
</dbReference>
<dbReference type="PROSITE" id="PS51186">
    <property type="entry name" value="GNAT"/>
    <property type="match status" value="1"/>
</dbReference>
<evidence type="ECO:0000259" key="3">
    <source>
        <dbReference type="PROSITE" id="PS51186"/>
    </source>
</evidence>
<evidence type="ECO:0000313" key="5">
    <source>
        <dbReference type="Proteomes" id="UP000653056"/>
    </source>
</evidence>